<comment type="caution">
    <text evidence="8">Lacks conserved residue(s) required for the propagation of feature annotation.</text>
</comment>
<organism evidence="9 10">
    <name type="scientific">Tritrichomonas musculus</name>
    <dbReference type="NCBI Taxonomy" id="1915356"/>
    <lineage>
        <taxon>Eukaryota</taxon>
        <taxon>Metamonada</taxon>
        <taxon>Parabasalia</taxon>
        <taxon>Tritrichomonadida</taxon>
        <taxon>Tritrichomonadidae</taxon>
        <taxon>Tritrichomonas</taxon>
    </lineage>
</organism>
<proteinExistence type="inferred from homology"/>
<protein>
    <recommendedName>
        <fullName evidence="8">Vesicle transport protein</fullName>
    </recommendedName>
</protein>
<evidence type="ECO:0000256" key="2">
    <source>
        <dbReference type="ARBA" id="ARBA00022448"/>
    </source>
</evidence>
<keyword evidence="5 8" id="KW-1133">Transmembrane helix</keyword>
<evidence type="ECO:0000256" key="7">
    <source>
        <dbReference type="ARBA" id="ARBA00025800"/>
    </source>
</evidence>
<dbReference type="PANTHER" id="PTHR23137:SF36">
    <property type="entry name" value="VESICLE TRANSPORT PROTEIN SFT2C"/>
    <property type="match status" value="1"/>
</dbReference>
<dbReference type="InterPro" id="IPR007305">
    <property type="entry name" value="Vesicle_transpt_Got1/SFT2"/>
</dbReference>
<reference evidence="9 10" key="1">
    <citation type="submission" date="2024-04" db="EMBL/GenBank/DDBJ databases">
        <title>Tritrichomonas musculus Genome.</title>
        <authorList>
            <person name="Alves-Ferreira E."/>
            <person name="Grigg M."/>
            <person name="Lorenzi H."/>
            <person name="Galac M."/>
        </authorList>
    </citation>
    <scope>NUCLEOTIDE SEQUENCE [LARGE SCALE GENOMIC DNA]</scope>
    <source>
        <strain evidence="9 10">EAF2021</strain>
    </source>
</reference>
<feature type="transmembrane region" description="Helical" evidence="8">
    <location>
        <begin position="101"/>
        <end position="119"/>
    </location>
</feature>
<comment type="caution">
    <text evidence="9">The sequence shown here is derived from an EMBL/GenBank/DDBJ whole genome shotgun (WGS) entry which is preliminary data.</text>
</comment>
<keyword evidence="6 8" id="KW-0472">Membrane</keyword>
<comment type="subcellular location">
    <subcellularLocation>
        <location evidence="1 8">Membrane</location>
        <topology evidence="1 8">Multi-pass membrane protein</topology>
    </subcellularLocation>
</comment>
<evidence type="ECO:0000256" key="5">
    <source>
        <dbReference type="ARBA" id="ARBA00022989"/>
    </source>
</evidence>
<comment type="similarity">
    <text evidence="7 8">Belongs to the SFT2 family.</text>
</comment>
<sequence>MSSTLFSDVKVGEHDSSNTHNSFYDEINDNYCNLSLKTRIIGAIICIVIGFVLNGIALGYLFTLRLKNFSIIYVFGTCASIGSSFFIVGPKKHFEAFKFKPHLIAAIILISCIILIFIFACGIKIGIIALIFVLIEMVDLIIFNLTLHEKIWEKVKSLFFKCIKCIRKDKNIEIDSNNINNNSVFQDI</sequence>
<dbReference type="Proteomes" id="UP001470230">
    <property type="component" value="Unassembled WGS sequence"/>
</dbReference>
<feature type="transmembrane region" description="Helical" evidence="8">
    <location>
        <begin position="69"/>
        <end position="89"/>
    </location>
</feature>
<evidence type="ECO:0000256" key="8">
    <source>
        <dbReference type="RuleBase" id="RU363111"/>
    </source>
</evidence>
<evidence type="ECO:0000256" key="6">
    <source>
        <dbReference type="ARBA" id="ARBA00023136"/>
    </source>
</evidence>
<evidence type="ECO:0000256" key="1">
    <source>
        <dbReference type="ARBA" id="ARBA00004141"/>
    </source>
</evidence>
<keyword evidence="3 8" id="KW-0812">Transmembrane</keyword>
<dbReference type="InterPro" id="IPR011691">
    <property type="entry name" value="Vesicle_transpt_SFT2"/>
</dbReference>
<dbReference type="Pfam" id="PF04178">
    <property type="entry name" value="Got1"/>
    <property type="match status" value="1"/>
</dbReference>
<dbReference type="PANTHER" id="PTHR23137">
    <property type="entry name" value="VESICLE TRANSPORT PROTEIN-RELATED"/>
    <property type="match status" value="1"/>
</dbReference>
<keyword evidence="10" id="KW-1185">Reference proteome</keyword>
<keyword evidence="2 8" id="KW-0813">Transport</keyword>
<dbReference type="EMBL" id="JAPFFF010000001">
    <property type="protein sequence ID" value="KAK8898349.1"/>
    <property type="molecule type" value="Genomic_DNA"/>
</dbReference>
<evidence type="ECO:0000313" key="10">
    <source>
        <dbReference type="Proteomes" id="UP001470230"/>
    </source>
</evidence>
<evidence type="ECO:0000313" key="9">
    <source>
        <dbReference type="EMBL" id="KAK8898349.1"/>
    </source>
</evidence>
<comment type="function">
    <text evidence="8">May be involved in fusion of retrograde transport vesicles derived from an endocytic compartment with the Golgi complex.</text>
</comment>
<name>A0ABR2L4S1_9EUKA</name>
<accession>A0ABR2L4S1</accession>
<evidence type="ECO:0000256" key="3">
    <source>
        <dbReference type="ARBA" id="ARBA00022692"/>
    </source>
</evidence>
<keyword evidence="4 8" id="KW-0653">Protein transport</keyword>
<evidence type="ECO:0000256" key="4">
    <source>
        <dbReference type="ARBA" id="ARBA00022927"/>
    </source>
</evidence>
<feature type="transmembrane region" description="Helical" evidence="8">
    <location>
        <begin position="40"/>
        <end position="63"/>
    </location>
</feature>
<gene>
    <name evidence="9" type="ORF">M9Y10_000634</name>
</gene>